<sequence length="76" mass="8236">MKTQFTLFLLAQGGQGIFLGASHCSFPSFSPLILYHLCLPTVAQLLADPPGYTQPTRTGRPISFTFCCSSLGRINV</sequence>
<proteinExistence type="predicted"/>
<comment type="caution">
    <text evidence="1">The sequence shown here is derived from an EMBL/GenBank/DDBJ whole genome shotgun (WGS) entry which is preliminary data.</text>
</comment>
<accession>D6TG48</accession>
<dbReference type="AlphaFoldDB" id="D6TG48"/>
<dbReference type="InParanoid" id="D6TG48"/>
<keyword evidence="2" id="KW-1185">Reference proteome</keyword>
<dbReference type="EMBL" id="ADVG01000001">
    <property type="protein sequence ID" value="EFH88750.1"/>
    <property type="molecule type" value="Genomic_DNA"/>
</dbReference>
<organism evidence="1 2">
    <name type="scientific">Ktedonobacter racemifer DSM 44963</name>
    <dbReference type="NCBI Taxonomy" id="485913"/>
    <lineage>
        <taxon>Bacteria</taxon>
        <taxon>Bacillati</taxon>
        <taxon>Chloroflexota</taxon>
        <taxon>Ktedonobacteria</taxon>
        <taxon>Ktedonobacterales</taxon>
        <taxon>Ktedonobacteraceae</taxon>
        <taxon>Ktedonobacter</taxon>
    </lineage>
</organism>
<evidence type="ECO:0000313" key="1">
    <source>
        <dbReference type="EMBL" id="EFH88750.1"/>
    </source>
</evidence>
<reference evidence="1 2" key="1">
    <citation type="journal article" date="2011" name="Stand. Genomic Sci.">
        <title>Non-contiguous finished genome sequence and contextual data of the filamentous soil bacterium Ktedonobacter racemifer type strain (SOSP1-21).</title>
        <authorList>
            <person name="Chang Y.J."/>
            <person name="Land M."/>
            <person name="Hauser L."/>
            <person name="Chertkov O."/>
            <person name="Del Rio T.G."/>
            <person name="Nolan M."/>
            <person name="Copeland A."/>
            <person name="Tice H."/>
            <person name="Cheng J.F."/>
            <person name="Lucas S."/>
            <person name="Han C."/>
            <person name="Goodwin L."/>
            <person name="Pitluck S."/>
            <person name="Ivanova N."/>
            <person name="Ovchinikova G."/>
            <person name="Pati A."/>
            <person name="Chen A."/>
            <person name="Palaniappan K."/>
            <person name="Mavromatis K."/>
            <person name="Liolios K."/>
            <person name="Brettin T."/>
            <person name="Fiebig A."/>
            <person name="Rohde M."/>
            <person name="Abt B."/>
            <person name="Goker M."/>
            <person name="Detter J.C."/>
            <person name="Woyke T."/>
            <person name="Bristow J."/>
            <person name="Eisen J.A."/>
            <person name="Markowitz V."/>
            <person name="Hugenholtz P."/>
            <person name="Kyrpides N.C."/>
            <person name="Klenk H.P."/>
            <person name="Lapidus A."/>
        </authorList>
    </citation>
    <scope>NUCLEOTIDE SEQUENCE [LARGE SCALE GENOMIC DNA]</scope>
    <source>
        <strain evidence="2">DSM 44963</strain>
    </source>
</reference>
<evidence type="ECO:0000313" key="2">
    <source>
        <dbReference type="Proteomes" id="UP000004508"/>
    </source>
</evidence>
<dbReference type="Proteomes" id="UP000004508">
    <property type="component" value="Unassembled WGS sequence"/>
</dbReference>
<protein>
    <submittedName>
        <fullName evidence="1">Uncharacterized protein</fullName>
    </submittedName>
</protein>
<name>D6TG48_KTERA</name>
<gene>
    <name evidence="1" type="ORF">Krac_10247</name>
</gene>